<dbReference type="Pfam" id="PF01569">
    <property type="entry name" value="PAP2"/>
    <property type="match status" value="1"/>
</dbReference>
<evidence type="ECO:0000256" key="4">
    <source>
        <dbReference type="ARBA" id="ARBA00022989"/>
    </source>
</evidence>
<dbReference type="GO" id="GO:0005886">
    <property type="term" value="C:plasma membrane"/>
    <property type="evidence" value="ECO:0007669"/>
    <property type="project" value="TreeGrafter"/>
</dbReference>
<feature type="transmembrane region" description="Helical" evidence="6">
    <location>
        <begin position="74"/>
        <end position="92"/>
    </location>
</feature>
<evidence type="ECO:0000256" key="1">
    <source>
        <dbReference type="ARBA" id="ARBA00004141"/>
    </source>
</evidence>
<evidence type="ECO:0000256" key="3">
    <source>
        <dbReference type="ARBA" id="ARBA00022692"/>
    </source>
</evidence>
<dbReference type="GO" id="GO:0046839">
    <property type="term" value="P:phospholipid dephosphorylation"/>
    <property type="evidence" value="ECO:0007669"/>
    <property type="project" value="TreeGrafter"/>
</dbReference>
<evidence type="ECO:0000256" key="2">
    <source>
        <dbReference type="ARBA" id="ARBA00008816"/>
    </source>
</evidence>
<dbReference type="SUPFAM" id="SSF48317">
    <property type="entry name" value="Acid phosphatase/Vanadium-dependent haloperoxidase"/>
    <property type="match status" value="1"/>
</dbReference>
<evidence type="ECO:0000256" key="5">
    <source>
        <dbReference type="ARBA" id="ARBA00023136"/>
    </source>
</evidence>
<evidence type="ECO:0000256" key="6">
    <source>
        <dbReference type="SAM" id="Phobius"/>
    </source>
</evidence>
<comment type="subcellular location">
    <subcellularLocation>
        <location evidence="1">Membrane</location>
        <topology evidence="1">Multi-pass membrane protein</topology>
    </subcellularLocation>
</comment>
<dbReference type="GO" id="GO:0006644">
    <property type="term" value="P:phospholipid metabolic process"/>
    <property type="evidence" value="ECO:0007669"/>
    <property type="project" value="InterPro"/>
</dbReference>
<dbReference type="AlphaFoldDB" id="A0A7M5V0D9"/>
<dbReference type="OrthoDB" id="67540at2759"/>
<dbReference type="PANTHER" id="PTHR10165">
    <property type="entry name" value="LIPID PHOSPHATE PHOSPHATASE"/>
    <property type="match status" value="1"/>
</dbReference>
<feature type="transmembrane region" description="Helical" evidence="6">
    <location>
        <begin position="104"/>
        <end position="122"/>
    </location>
</feature>
<dbReference type="CDD" id="cd03384">
    <property type="entry name" value="PAP2_wunen"/>
    <property type="match status" value="1"/>
</dbReference>
<keyword evidence="9" id="KW-1185">Reference proteome</keyword>
<dbReference type="InterPro" id="IPR036938">
    <property type="entry name" value="PAP2/HPO_sf"/>
</dbReference>
<dbReference type="PANTHER" id="PTHR10165:SF103">
    <property type="entry name" value="PHOSPHOLIPID PHOSPHATASE HOMOLOG 1.2 HOMOLOG"/>
    <property type="match status" value="1"/>
</dbReference>
<protein>
    <recommendedName>
        <fullName evidence="7">Phosphatidic acid phosphatase type 2/haloperoxidase domain-containing protein</fullName>
    </recommendedName>
</protein>
<comment type="similarity">
    <text evidence="2">Belongs to the PA-phosphatase related phosphoesterase family.</text>
</comment>
<accession>A0A7M5V0D9</accession>
<evidence type="ECO:0000259" key="7">
    <source>
        <dbReference type="SMART" id="SM00014"/>
    </source>
</evidence>
<dbReference type="EnsemblMetazoa" id="CLYHEMT009078.2">
    <property type="protein sequence ID" value="CLYHEMP009078.2"/>
    <property type="gene ID" value="CLYHEMG009078"/>
</dbReference>
<feature type="domain" description="Phosphatidic acid phosphatase type 2/haloperoxidase" evidence="7">
    <location>
        <begin position="1"/>
        <end position="147"/>
    </location>
</feature>
<dbReference type="GO" id="GO:0008195">
    <property type="term" value="F:phosphatidate phosphatase activity"/>
    <property type="evidence" value="ECO:0007669"/>
    <property type="project" value="TreeGrafter"/>
</dbReference>
<feature type="transmembrane region" description="Helical" evidence="6">
    <location>
        <begin position="134"/>
        <end position="159"/>
    </location>
</feature>
<keyword evidence="5 6" id="KW-0472">Membrane</keyword>
<proteinExistence type="inferred from homology"/>
<reference evidence="8" key="1">
    <citation type="submission" date="2021-01" db="UniProtKB">
        <authorList>
            <consortium name="EnsemblMetazoa"/>
        </authorList>
    </citation>
    <scope>IDENTIFICATION</scope>
</reference>
<dbReference type="InterPro" id="IPR043216">
    <property type="entry name" value="PAP-like"/>
</dbReference>
<keyword evidence="3 6" id="KW-0812">Transmembrane</keyword>
<dbReference type="Proteomes" id="UP000594262">
    <property type="component" value="Unplaced"/>
</dbReference>
<dbReference type="InterPro" id="IPR000326">
    <property type="entry name" value="PAP2/HPO"/>
</dbReference>
<organism evidence="8 9">
    <name type="scientific">Clytia hemisphaerica</name>
    <dbReference type="NCBI Taxonomy" id="252671"/>
    <lineage>
        <taxon>Eukaryota</taxon>
        <taxon>Metazoa</taxon>
        <taxon>Cnidaria</taxon>
        <taxon>Hydrozoa</taxon>
        <taxon>Hydroidolina</taxon>
        <taxon>Leptothecata</taxon>
        <taxon>Obeliida</taxon>
        <taxon>Clytiidae</taxon>
        <taxon>Clytia</taxon>
    </lineage>
</organism>
<dbReference type="SMART" id="SM00014">
    <property type="entry name" value="acidPPc"/>
    <property type="match status" value="1"/>
</dbReference>
<evidence type="ECO:0000313" key="8">
    <source>
        <dbReference type="EnsemblMetazoa" id="CLYHEMP009078.2"/>
    </source>
</evidence>
<name>A0A7M5V0D9_9CNID</name>
<dbReference type="Gene3D" id="1.20.144.10">
    <property type="entry name" value="Phosphatidic acid phosphatase type 2/haloperoxidase"/>
    <property type="match status" value="1"/>
</dbReference>
<sequence>MGMGITMFITDIGKYSVGRLRPHFYDVCKPDWSKLNCTNTDGVENYFVGNDYCMDKENSWKFKDARLSFPSGHSSYSAFIATFLVLYLDRFVQLSNPLMHLPKFFIQTGLASAAIYCGFSRISDYKHHPTDVFVGLTIGFFVGLIVFFYILTGSCLPLLKLKEPISLSVNGDEPQSIKHYGTSGTTHPDELYQTSEINQQI</sequence>
<dbReference type="GO" id="GO:0007165">
    <property type="term" value="P:signal transduction"/>
    <property type="evidence" value="ECO:0007669"/>
    <property type="project" value="TreeGrafter"/>
</dbReference>
<evidence type="ECO:0000313" key="9">
    <source>
        <dbReference type="Proteomes" id="UP000594262"/>
    </source>
</evidence>
<keyword evidence="4 6" id="KW-1133">Transmembrane helix</keyword>